<evidence type="ECO:0000313" key="8">
    <source>
        <dbReference type="Proteomes" id="UP000095023"/>
    </source>
</evidence>
<dbReference type="InterPro" id="IPR038497">
    <property type="entry name" value="ATPase_V1-cplx_hsu_C_sf"/>
</dbReference>
<name>A0A1E4TCN3_9ASCO</name>
<keyword evidence="4 5" id="KW-0406">Ion transport</keyword>
<dbReference type="PANTHER" id="PTHR10698:SF0">
    <property type="entry name" value="V-TYPE PROTON ATPASE SUBUNIT H"/>
    <property type="match status" value="1"/>
</dbReference>
<dbReference type="GO" id="GO:0007035">
    <property type="term" value="P:vacuolar acidification"/>
    <property type="evidence" value="ECO:0007669"/>
    <property type="project" value="EnsemblFungi"/>
</dbReference>
<dbReference type="Gene3D" id="1.25.10.10">
    <property type="entry name" value="Leucine-rich Repeat Variant"/>
    <property type="match status" value="1"/>
</dbReference>
<dbReference type="OrthoDB" id="10263554at2759"/>
<sequence>MAVLTNPYLNEICSNIRARPVPWDGYIRTDVVSQADAELIKQIEKLSDEQKKAAVAASPLPYVKTTAALLTKTSRPDILQYALVLLSDLLDLSSDFSEAIYSSKSDKMELYAVLLPLLDHSDEHVWLTCSLATTAVLKDDPNPPKDVVEKFFSFNISQSKSTDANLKDLSVQIYGSIIQSQSIREQLWAASKSTIPPLISFLSAQSSIQLTYHTLMVFWILTFYPKASAELDEQFDIIPILLRTLKSAIKEKIARVCVAILVNMITLAPEKNQVVILSHHGLTLLRSLMNRKWSDPELQDDLETLIAHLEITEGELSSFDEYKIELDSGRLKWSPSHRSAEFWRSNAYKFKEQNWKYTHRLLEIILTSDDSTTLAVACNDIGFLIEQVPEVLRVIQQQNVKPRIMELMTHNDTDLRYEALKATQNLMQNSLKA</sequence>
<organism evidence="7 8">
    <name type="scientific">Tortispora caseinolytica NRRL Y-17796</name>
    <dbReference type="NCBI Taxonomy" id="767744"/>
    <lineage>
        <taxon>Eukaryota</taxon>
        <taxon>Fungi</taxon>
        <taxon>Dikarya</taxon>
        <taxon>Ascomycota</taxon>
        <taxon>Saccharomycotina</taxon>
        <taxon>Trigonopsidomycetes</taxon>
        <taxon>Trigonopsidales</taxon>
        <taxon>Trigonopsidaceae</taxon>
        <taxon>Tortispora</taxon>
    </lineage>
</organism>
<dbReference type="GO" id="GO:0046961">
    <property type="term" value="F:proton-transporting ATPase activity, rotational mechanism"/>
    <property type="evidence" value="ECO:0007669"/>
    <property type="project" value="UniProtKB-UniRule"/>
</dbReference>
<dbReference type="EMBL" id="KV453843">
    <property type="protein sequence ID" value="ODV89473.1"/>
    <property type="molecule type" value="Genomic_DNA"/>
</dbReference>
<dbReference type="GO" id="GO:0000329">
    <property type="term" value="C:fungal-type vacuole membrane"/>
    <property type="evidence" value="ECO:0007669"/>
    <property type="project" value="EnsemblFungi"/>
</dbReference>
<keyword evidence="2 5" id="KW-0813">Transport</keyword>
<protein>
    <recommendedName>
        <fullName evidence="5">V-type proton ATPase subunit H</fullName>
    </recommendedName>
</protein>
<accession>A0A1E4TCN3</accession>
<evidence type="ECO:0000256" key="2">
    <source>
        <dbReference type="ARBA" id="ARBA00022448"/>
    </source>
</evidence>
<proteinExistence type="inferred from homology"/>
<dbReference type="Proteomes" id="UP000095023">
    <property type="component" value="Unassembled WGS sequence"/>
</dbReference>
<evidence type="ECO:0000256" key="3">
    <source>
        <dbReference type="ARBA" id="ARBA00022781"/>
    </source>
</evidence>
<dbReference type="Pfam" id="PF11698">
    <property type="entry name" value="V-ATPase_H_C"/>
    <property type="match status" value="1"/>
</dbReference>
<keyword evidence="3 5" id="KW-0375">Hydrogen ion transport</keyword>
<dbReference type="AlphaFoldDB" id="A0A1E4TCN3"/>
<evidence type="ECO:0000313" key="7">
    <source>
        <dbReference type="EMBL" id="ODV89473.1"/>
    </source>
</evidence>
<dbReference type="InterPro" id="IPR011989">
    <property type="entry name" value="ARM-like"/>
</dbReference>
<dbReference type="SUPFAM" id="SSF48371">
    <property type="entry name" value="ARM repeat"/>
    <property type="match status" value="1"/>
</dbReference>
<dbReference type="InterPro" id="IPR016024">
    <property type="entry name" value="ARM-type_fold"/>
</dbReference>
<dbReference type="InterPro" id="IPR004908">
    <property type="entry name" value="ATPase_V1-cplx_hsu"/>
</dbReference>
<dbReference type="GO" id="GO:0000221">
    <property type="term" value="C:vacuolar proton-transporting V-type ATPase, V1 domain"/>
    <property type="evidence" value="ECO:0007669"/>
    <property type="project" value="UniProtKB-UniRule"/>
</dbReference>
<dbReference type="PANTHER" id="PTHR10698">
    <property type="entry name" value="V-TYPE PROTON ATPASE SUBUNIT H"/>
    <property type="match status" value="1"/>
</dbReference>
<dbReference type="PIRSF" id="PIRSF032184">
    <property type="entry name" value="ATPase_V1_H"/>
    <property type="match status" value="1"/>
</dbReference>
<evidence type="ECO:0000256" key="5">
    <source>
        <dbReference type="PIRNR" id="PIRNR032184"/>
    </source>
</evidence>
<keyword evidence="8" id="KW-1185">Reference proteome</keyword>
<dbReference type="InterPro" id="IPR011987">
    <property type="entry name" value="ATPase_V1-cplx_hsu_C"/>
</dbReference>
<feature type="domain" description="ATPase V1 complex subunit H C-terminal" evidence="6">
    <location>
        <begin position="315"/>
        <end position="429"/>
    </location>
</feature>
<evidence type="ECO:0000256" key="4">
    <source>
        <dbReference type="ARBA" id="ARBA00023065"/>
    </source>
</evidence>
<evidence type="ECO:0000256" key="1">
    <source>
        <dbReference type="ARBA" id="ARBA00008613"/>
    </source>
</evidence>
<evidence type="ECO:0000259" key="6">
    <source>
        <dbReference type="Pfam" id="PF11698"/>
    </source>
</evidence>
<gene>
    <name evidence="7" type="ORF">CANCADRAFT_28633</name>
</gene>
<dbReference type="Pfam" id="PF03224">
    <property type="entry name" value="V-ATPase_H_N"/>
    <property type="match status" value="1"/>
</dbReference>
<dbReference type="Gene3D" id="1.25.40.150">
    <property type="entry name" value="V-type ATPase, subunit H, C-terminal domain"/>
    <property type="match status" value="1"/>
</dbReference>
<reference evidence="8" key="1">
    <citation type="submission" date="2016-02" db="EMBL/GenBank/DDBJ databases">
        <title>Comparative genomics of biotechnologically important yeasts.</title>
        <authorList>
            <consortium name="DOE Joint Genome Institute"/>
            <person name="Riley R."/>
            <person name="Haridas S."/>
            <person name="Wolfe K.H."/>
            <person name="Lopes M.R."/>
            <person name="Hittinger C.T."/>
            <person name="Goker M."/>
            <person name="Salamov A."/>
            <person name="Wisecaver J."/>
            <person name="Long T.M."/>
            <person name="Aerts A.L."/>
            <person name="Barry K."/>
            <person name="Choi C."/>
            <person name="Clum A."/>
            <person name="Coughlan A.Y."/>
            <person name="Deshpande S."/>
            <person name="Douglass A.P."/>
            <person name="Hanson S.J."/>
            <person name="Klenk H.-P."/>
            <person name="Labutti K."/>
            <person name="Lapidus A."/>
            <person name="Lindquist E."/>
            <person name="Lipzen A."/>
            <person name="Meier-Kolthoff J.P."/>
            <person name="Ohm R.A."/>
            <person name="Otillar R.P."/>
            <person name="Pangilinan J."/>
            <person name="Peng Y."/>
            <person name="Rokas A."/>
            <person name="Rosa C.A."/>
            <person name="Scheuner C."/>
            <person name="Sibirny A.A."/>
            <person name="Slot J.C."/>
            <person name="Stielow J.B."/>
            <person name="Sun H."/>
            <person name="Kurtzman C.P."/>
            <person name="Blackwell M."/>
            <person name="Jeffries T.W."/>
            <person name="Grigoriev I.V."/>
        </authorList>
    </citation>
    <scope>NUCLEOTIDE SEQUENCE [LARGE SCALE GENOMIC DNA]</scope>
    <source>
        <strain evidence="8">NRRL Y-17796</strain>
    </source>
</reference>
<comment type="similarity">
    <text evidence="1 5">Belongs to the V-ATPase H subunit family.</text>
</comment>
<comment type="function">
    <text evidence="5">Subunit of the V1 complex of vacuolar(H+)-ATPase (V-ATPase), a multisubunit enzyme composed of a peripheral complex (V1) that hydrolyzes ATP and a membrane integral complex (V0) that translocates protons. V-ATPase is responsible for acidifying and maintaining the pH of intracellular compartments.</text>
</comment>
<comment type="subunit">
    <text evidence="5">V-ATPase is a heteromultimeric enzyme made up of two complexes: the ATP-hydrolytic V1 complex and the proton translocation V0 complex.</text>
</comment>